<feature type="non-terminal residue" evidence="13">
    <location>
        <position position="1"/>
    </location>
</feature>
<dbReference type="GO" id="GO:0005743">
    <property type="term" value="C:mitochondrial inner membrane"/>
    <property type="evidence" value="ECO:0007669"/>
    <property type="project" value="UniProtKB-SubCell"/>
</dbReference>
<evidence type="ECO:0000256" key="8">
    <source>
        <dbReference type="ARBA" id="ARBA00022982"/>
    </source>
</evidence>
<sequence>LSHFNSKMTCINEYYSPFRSPFNDVLGLVANSQHYVRCRELELNVLDCTDVYGRKGLTRQCALEYGDFLECLHNTKQNARVAAMQQERLRQYYAGERTKKNFYSEPPKLDSYYQTYTETIG</sequence>
<evidence type="ECO:0000256" key="2">
    <source>
        <dbReference type="ARBA" id="ARBA00004569"/>
    </source>
</evidence>
<comment type="similarity">
    <text evidence="4">Belongs to the complex I NDUFS5 subunit family.</text>
</comment>
<evidence type="ECO:0000313" key="13">
    <source>
        <dbReference type="EMBL" id="GFQ78528.1"/>
    </source>
</evidence>
<dbReference type="PANTHER" id="PTHR21268">
    <property type="entry name" value="NADH DEHYDROGENASE [UBIQUINONE] IRON-SULFUR PROTEIN 5"/>
    <property type="match status" value="1"/>
</dbReference>
<evidence type="ECO:0008006" key="15">
    <source>
        <dbReference type="Google" id="ProtNLM"/>
    </source>
</evidence>
<comment type="function">
    <text evidence="1">Accessory subunit of the mitochondrial membrane respiratory chain NADH dehydrogenase (Complex I), that is believed not to be involved in catalysis. Complex I functions in the transfer of electrons from NADH to the respiratory chain. The immediate electron acceptor for the enzyme is believed to be ubiquinone.</text>
</comment>
<evidence type="ECO:0000256" key="11">
    <source>
        <dbReference type="ARBA" id="ARBA00023157"/>
    </source>
</evidence>
<keyword evidence="10" id="KW-0472">Membrane</keyword>
<organism evidence="13 14">
    <name type="scientific">Trichonephila clavata</name>
    <name type="common">Joro spider</name>
    <name type="synonym">Nephila clavata</name>
    <dbReference type="NCBI Taxonomy" id="2740835"/>
    <lineage>
        <taxon>Eukaryota</taxon>
        <taxon>Metazoa</taxon>
        <taxon>Ecdysozoa</taxon>
        <taxon>Arthropoda</taxon>
        <taxon>Chelicerata</taxon>
        <taxon>Arachnida</taxon>
        <taxon>Araneae</taxon>
        <taxon>Araneomorphae</taxon>
        <taxon>Entelegynae</taxon>
        <taxon>Araneoidea</taxon>
        <taxon>Nephilidae</taxon>
        <taxon>Trichonephila</taxon>
    </lineage>
</organism>
<dbReference type="Proteomes" id="UP000887116">
    <property type="component" value="Unassembled WGS sequence"/>
</dbReference>
<keyword evidence="5" id="KW-0813">Transport</keyword>
<dbReference type="AlphaFoldDB" id="A0A8X6KQ20"/>
<evidence type="ECO:0000256" key="4">
    <source>
        <dbReference type="ARBA" id="ARBA00007372"/>
    </source>
</evidence>
<evidence type="ECO:0000313" key="14">
    <source>
        <dbReference type="Proteomes" id="UP000887116"/>
    </source>
</evidence>
<gene>
    <name evidence="13" type="primary">AVEN_183176_1</name>
    <name evidence="13" type="ORF">TNCT_628901</name>
</gene>
<protein>
    <recommendedName>
        <fullName evidence="15">NADH dehydrogenase [ubiquinone] iron-sulfur protein 5</fullName>
    </recommendedName>
</protein>
<dbReference type="InterPro" id="IPR019342">
    <property type="entry name" value="NADH_UbQ_OxRdtase_FeS-su5"/>
</dbReference>
<evidence type="ECO:0000256" key="9">
    <source>
        <dbReference type="ARBA" id="ARBA00023128"/>
    </source>
</evidence>
<feature type="disulfide bond" evidence="12">
    <location>
        <begin position="38"/>
        <end position="71"/>
    </location>
</feature>
<comment type="caution">
    <text evidence="13">The sequence shown here is derived from an EMBL/GenBank/DDBJ whole genome shotgun (WGS) entry which is preliminary data.</text>
</comment>
<keyword evidence="7" id="KW-0999">Mitochondrion inner membrane</keyword>
<feature type="disulfide bond" evidence="12">
    <location>
        <begin position="48"/>
        <end position="61"/>
    </location>
</feature>
<reference evidence="13" key="1">
    <citation type="submission" date="2020-07" db="EMBL/GenBank/DDBJ databases">
        <title>Multicomponent nature underlies the extraordinary mechanical properties of spider dragline silk.</title>
        <authorList>
            <person name="Kono N."/>
            <person name="Nakamura H."/>
            <person name="Mori M."/>
            <person name="Yoshida Y."/>
            <person name="Ohtoshi R."/>
            <person name="Malay A.D."/>
            <person name="Moran D.A.P."/>
            <person name="Tomita M."/>
            <person name="Numata K."/>
            <person name="Arakawa K."/>
        </authorList>
    </citation>
    <scope>NUCLEOTIDE SEQUENCE</scope>
</reference>
<dbReference type="GO" id="GO:0005758">
    <property type="term" value="C:mitochondrial intermembrane space"/>
    <property type="evidence" value="ECO:0007669"/>
    <property type="project" value="UniProtKB-SubCell"/>
</dbReference>
<evidence type="ECO:0000256" key="5">
    <source>
        <dbReference type="ARBA" id="ARBA00022448"/>
    </source>
</evidence>
<accession>A0A8X6KQ20</accession>
<evidence type="ECO:0000256" key="6">
    <source>
        <dbReference type="ARBA" id="ARBA00022660"/>
    </source>
</evidence>
<keyword evidence="9" id="KW-0496">Mitochondrion</keyword>
<name>A0A8X6KQ20_TRICU</name>
<evidence type="ECO:0000256" key="1">
    <source>
        <dbReference type="ARBA" id="ARBA00003195"/>
    </source>
</evidence>
<keyword evidence="14" id="KW-1185">Reference proteome</keyword>
<dbReference type="EMBL" id="BMAO01002138">
    <property type="protein sequence ID" value="GFQ78528.1"/>
    <property type="molecule type" value="Genomic_DNA"/>
</dbReference>
<dbReference type="Pfam" id="PF10200">
    <property type="entry name" value="Ndufs5"/>
    <property type="match status" value="1"/>
</dbReference>
<evidence type="ECO:0000256" key="7">
    <source>
        <dbReference type="ARBA" id="ARBA00022792"/>
    </source>
</evidence>
<evidence type="ECO:0000256" key="12">
    <source>
        <dbReference type="PIRSR" id="PIRSR619342-50"/>
    </source>
</evidence>
<dbReference type="PANTHER" id="PTHR21268:SF2">
    <property type="entry name" value="NADH DEHYDROGENASE [UBIQUINONE] IRON-SULFUR PROTEIN 5"/>
    <property type="match status" value="1"/>
</dbReference>
<evidence type="ECO:0000256" key="3">
    <source>
        <dbReference type="ARBA" id="ARBA00004637"/>
    </source>
</evidence>
<comment type="subcellular location">
    <subcellularLocation>
        <location evidence="3">Mitochondrion inner membrane</location>
        <topology evidence="3">Peripheral membrane protein</topology>
    </subcellularLocation>
    <subcellularLocation>
        <location evidence="2">Mitochondrion intermembrane space</location>
    </subcellularLocation>
</comment>
<keyword evidence="11 12" id="KW-1015">Disulfide bond</keyword>
<proteinExistence type="inferred from homology"/>
<dbReference type="OrthoDB" id="9992197at2759"/>
<evidence type="ECO:0000256" key="10">
    <source>
        <dbReference type="ARBA" id="ARBA00023136"/>
    </source>
</evidence>
<keyword evidence="6" id="KW-0679">Respiratory chain</keyword>
<keyword evidence="8" id="KW-0249">Electron transport</keyword>